<evidence type="ECO:0000313" key="3">
    <source>
        <dbReference type="Proteomes" id="UP000321776"/>
    </source>
</evidence>
<dbReference type="EMBL" id="JAZHGA010000012">
    <property type="protein sequence ID" value="MEM5341635.1"/>
    <property type="molecule type" value="Genomic_DNA"/>
</dbReference>
<accession>A0A5C6VM63</accession>
<dbReference type="Proteomes" id="UP001481677">
    <property type="component" value="Unassembled WGS sequence"/>
</dbReference>
<organism evidence="2 3">
    <name type="scientific">Paraburkholderia azotifigens</name>
    <dbReference type="NCBI Taxonomy" id="2057004"/>
    <lineage>
        <taxon>Bacteria</taxon>
        <taxon>Pseudomonadati</taxon>
        <taxon>Pseudomonadota</taxon>
        <taxon>Betaproteobacteria</taxon>
        <taxon>Burkholderiales</taxon>
        <taxon>Burkholderiaceae</taxon>
        <taxon>Paraburkholderia</taxon>
    </lineage>
</organism>
<sequence>MTKSLSADAIDTLRQLNDVGTGQTPPAVEPVVEKELLGAGLVAKAGKGTGVEITCDGRKYLSGDCD</sequence>
<keyword evidence="4" id="KW-1185">Reference proteome</keyword>
<dbReference type="AlphaFoldDB" id="A0A5C6VM63"/>
<dbReference type="RefSeq" id="WP_147233166.1">
    <property type="nucleotide sequence ID" value="NZ_JAZHFZ010000056.1"/>
</dbReference>
<evidence type="ECO:0000313" key="1">
    <source>
        <dbReference type="EMBL" id="MEM5341635.1"/>
    </source>
</evidence>
<reference evidence="2" key="2">
    <citation type="submission" date="2019-08" db="EMBL/GenBank/DDBJ databases">
        <authorList>
            <person name="Im W.-T."/>
        </authorList>
    </citation>
    <scope>NUCLEOTIDE SEQUENCE</scope>
    <source>
        <strain evidence="2">NF 2-5-3</strain>
    </source>
</reference>
<reference evidence="1 4" key="3">
    <citation type="submission" date="2024-01" db="EMBL/GenBank/DDBJ databases">
        <title>The diversity of rhizobia nodulating Mimosa spp. in eleven states of Brazil covering several biomes is determined by host plant, location, and edaphic factors.</title>
        <authorList>
            <person name="Rouws L."/>
            <person name="Barauna A."/>
            <person name="Beukes C."/>
            <person name="De Faria S.M."/>
            <person name="Gross E."/>
            <person name="Dos Reis Junior F.B."/>
            <person name="Simon M."/>
            <person name="Maluk M."/>
            <person name="Odee D.W."/>
            <person name="Kenicer G."/>
            <person name="Young J.P.W."/>
            <person name="Reis V.M."/>
            <person name="Zilli J."/>
            <person name="James E.K."/>
        </authorList>
    </citation>
    <scope>NUCLEOTIDE SEQUENCE [LARGE SCALE GENOMIC DNA]</scope>
    <source>
        <strain evidence="1 4">JPY530</strain>
    </source>
</reference>
<reference evidence="2 3" key="1">
    <citation type="journal article" date="2018" name="Int. J. Syst. Evol. Microbiol.">
        <title>Paraburkholderia azotifigens sp. nov., a nitrogen-fixing bacterium isolated from paddy soil.</title>
        <authorList>
            <person name="Choi G.M."/>
            <person name="Im W.T."/>
        </authorList>
    </citation>
    <scope>NUCLEOTIDE SEQUENCE [LARGE SCALE GENOMIC DNA]</scope>
    <source>
        <strain evidence="2 3">NF 2-5-3</strain>
    </source>
</reference>
<protein>
    <submittedName>
        <fullName evidence="2">Uncharacterized protein</fullName>
    </submittedName>
</protein>
<proteinExistence type="predicted"/>
<dbReference type="EMBL" id="VOQS01000001">
    <property type="protein sequence ID" value="TXC86513.1"/>
    <property type="molecule type" value="Genomic_DNA"/>
</dbReference>
<evidence type="ECO:0000313" key="4">
    <source>
        <dbReference type="Proteomes" id="UP001481677"/>
    </source>
</evidence>
<comment type="caution">
    <text evidence="2">The sequence shown here is derived from an EMBL/GenBank/DDBJ whole genome shotgun (WGS) entry which is preliminary data.</text>
</comment>
<name>A0A5C6VM63_9BURK</name>
<dbReference type="Proteomes" id="UP000321776">
    <property type="component" value="Unassembled WGS sequence"/>
</dbReference>
<evidence type="ECO:0000313" key="2">
    <source>
        <dbReference type="EMBL" id="TXC86513.1"/>
    </source>
</evidence>
<gene>
    <name evidence="2" type="ORF">FRZ40_02355</name>
    <name evidence="1" type="ORF">V4C56_18680</name>
</gene>